<organism evidence="15 16">
    <name type="scientific">Nadsonia fulvescens var. elongata DSM 6958</name>
    <dbReference type="NCBI Taxonomy" id="857566"/>
    <lineage>
        <taxon>Eukaryota</taxon>
        <taxon>Fungi</taxon>
        <taxon>Dikarya</taxon>
        <taxon>Ascomycota</taxon>
        <taxon>Saccharomycotina</taxon>
        <taxon>Dipodascomycetes</taxon>
        <taxon>Dipodascales</taxon>
        <taxon>Dipodascales incertae sedis</taxon>
        <taxon>Nadsonia</taxon>
    </lineage>
</organism>
<dbReference type="Proteomes" id="UP000095009">
    <property type="component" value="Unassembled WGS sequence"/>
</dbReference>
<protein>
    <submittedName>
        <fullName evidence="15">p-loop containing nucleoside triphosphate hydrolase protein</fullName>
    </submittedName>
</protein>
<evidence type="ECO:0000256" key="2">
    <source>
        <dbReference type="ARBA" id="ARBA00004286"/>
    </source>
</evidence>
<dbReference type="GO" id="GO:0016787">
    <property type="term" value="F:hydrolase activity"/>
    <property type="evidence" value="ECO:0007669"/>
    <property type="project" value="UniProtKB-KW"/>
</dbReference>
<dbReference type="GO" id="GO:0003684">
    <property type="term" value="F:damaged DNA binding"/>
    <property type="evidence" value="ECO:0007669"/>
    <property type="project" value="TreeGrafter"/>
</dbReference>
<sequence>MPEKRALSDATPDMEESGVDVDQHTENINRKMKKSKHSKPMRLCGVIASVEVTNFMSHGHFKIELGPKINYITGHNGSGKSAVLTALTVCLGARANTTNRSSSLKGFIKHGKKRADVLVAFHNCNDPNTGLDAYEHETHGDLITIHRTISLTGPGSLKIKNEIGKTVGTKREDLMKILDHYCYQIGNPLSILNQETARTFLGRTDAKELYGLYAKGVKYEQLGHDYDLMLENMTQSVQDLKKSKDGVKAAKEEVRKSKEVYDKCEQYRDIVNNIHRMKSKIAWASVEDGKTQISHAEKDIEDLKIKRDNVIIAGEEAHTAFDKTEEVVRKLKHEQQEKIKLCDLYNEGYNKKKEELQKLRSKCEYLSVDQRKMKENIRTLKEHDDDYSQKIEQCERLLLESNDSLNKKYQLEIDQLTLKKKEINAKTVEIERQEIQEKEKIDKTTEMIVTLNKSIEKLRNQKEEIESEISNLKSIKKDDFMSRFLSNTGKILEIIKAEKKFHKTPYGPLGSYITLKNEKWRLLLDTLYSRQFSSFAVETEEDKVLLNSIFTKHNYRADVIKRSKDNFDYQSGLPDSRFTTILDVLSFSDDYVKRLFIDFNRIESLILVNDRAEGDREMYKNPKNVKSAYACSSDSRSYYKIGGEIAGSSTSSSKRMAYSGVSKMKSLSNDGHIEQNLLKKAEIKYQEVKTLFNEKLNCRGPLELVINKSKELLENNASEYRAYKNKIRLLNQKIEDLNIRLTDNLDTNIIARIDSYKEERETTRTGLKRMCSDLASLDEEIGSCNQELGFYEGEIQILKEKLEAASITASDSQQELRRLEEEITFRNLHIVHHEQRVKKIIDEIIEKQNSIQEMQKQVTDLEVDVRNIYPEVIPLDSGESITILEGNIKGLQDLATRRNELSDISKASSDFNASIERLNEALALRMDKKRIHAELIPLKEAHSQRVEVLERKKESDKLKLSLTFSQILSIRNMAGSITLDTENKLLITNVQPNRAMMENSNGVVLDNRSLSGGEKSFTQISLLLSVWELMQSRFYALDEFDVFMDPVNRKMSIQVLVDAIKKKDCQVILITPQAMSEAKLGNDVKIHKIADPRRQAL</sequence>
<dbReference type="Gene3D" id="1.10.287.1490">
    <property type="match status" value="1"/>
</dbReference>
<dbReference type="AlphaFoldDB" id="A0A1E3PEY4"/>
<dbReference type="OrthoDB" id="10265785at2759"/>
<dbReference type="PANTHER" id="PTHR19306:SF6">
    <property type="entry name" value="STRUCTURAL MAINTENANCE OF CHROMOSOMES PROTEIN 6"/>
    <property type="match status" value="1"/>
</dbReference>
<evidence type="ECO:0000256" key="4">
    <source>
        <dbReference type="ARBA" id="ARBA00022454"/>
    </source>
</evidence>
<dbReference type="GO" id="GO:0005524">
    <property type="term" value="F:ATP binding"/>
    <property type="evidence" value="ECO:0007669"/>
    <property type="project" value="UniProtKB-KW"/>
</dbReference>
<gene>
    <name evidence="15" type="ORF">NADFUDRAFT_52937</name>
</gene>
<evidence type="ECO:0000256" key="10">
    <source>
        <dbReference type="ARBA" id="ARBA00023204"/>
    </source>
</evidence>
<evidence type="ECO:0000256" key="13">
    <source>
        <dbReference type="SAM" id="MobiDB-lite"/>
    </source>
</evidence>
<evidence type="ECO:0000256" key="12">
    <source>
        <dbReference type="SAM" id="Coils"/>
    </source>
</evidence>
<dbReference type="InterPro" id="IPR027417">
    <property type="entry name" value="P-loop_NTPase"/>
</dbReference>
<dbReference type="STRING" id="857566.A0A1E3PEY4"/>
<evidence type="ECO:0000256" key="8">
    <source>
        <dbReference type="ARBA" id="ARBA00023054"/>
    </source>
</evidence>
<comment type="subcellular location">
    <subcellularLocation>
        <location evidence="2">Chromosome</location>
    </subcellularLocation>
    <subcellularLocation>
        <location evidence="1">Nucleus</location>
    </subcellularLocation>
</comment>
<dbReference type="GO" id="GO:0003697">
    <property type="term" value="F:single-stranded DNA binding"/>
    <property type="evidence" value="ECO:0007669"/>
    <property type="project" value="TreeGrafter"/>
</dbReference>
<proteinExistence type="inferred from homology"/>
<feature type="coiled-coil region" evidence="12">
    <location>
        <begin position="795"/>
        <end position="864"/>
    </location>
</feature>
<dbReference type="EMBL" id="KV454413">
    <property type="protein sequence ID" value="ODQ63951.1"/>
    <property type="molecule type" value="Genomic_DNA"/>
</dbReference>
<evidence type="ECO:0000256" key="3">
    <source>
        <dbReference type="ARBA" id="ARBA00006793"/>
    </source>
</evidence>
<feature type="domain" description="RecF/RecN/SMC N-terminal" evidence="14">
    <location>
        <begin position="47"/>
        <end position="1074"/>
    </location>
</feature>
<dbReference type="SUPFAM" id="SSF52540">
    <property type="entry name" value="P-loop containing nucleoside triphosphate hydrolases"/>
    <property type="match status" value="1"/>
</dbReference>
<feature type="region of interest" description="Disordered" evidence="13">
    <location>
        <begin position="1"/>
        <end position="36"/>
    </location>
</feature>
<evidence type="ECO:0000256" key="11">
    <source>
        <dbReference type="ARBA" id="ARBA00023242"/>
    </source>
</evidence>
<dbReference type="GO" id="GO:0007059">
    <property type="term" value="P:chromosome segregation"/>
    <property type="evidence" value="ECO:0007669"/>
    <property type="project" value="UniProtKB-ARBA"/>
</dbReference>
<dbReference type="PANTHER" id="PTHR19306">
    <property type="entry name" value="STRUCTURAL MAINTENANCE OF CHROMOSOMES 5,6 SMC5, SMC6"/>
    <property type="match status" value="1"/>
</dbReference>
<evidence type="ECO:0000256" key="1">
    <source>
        <dbReference type="ARBA" id="ARBA00004123"/>
    </source>
</evidence>
<dbReference type="InterPro" id="IPR003395">
    <property type="entry name" value="RecF/RecN/SMC_N"/>
</dbReference>
<dbReference type="Pfam" id="PF02463">
    <property type="entry name" value="SMC_N"/>
    <property type="match status" value="1"/>
</dbReference>
<keyword evidence="8 12" id="KW-0175">Coiled coil</keyword>
<evidence type="ECO:0000256" key="9">
    <source>
        <dbReference type="ARBA" id="ARBA00023172"/>
    </source>
</evidence>
<keyword evidence="16" id="KW-1185">Reference proteome</keyword>
<keyword evidence="15" id="KW-0378">Hydrolase</keyword>
<dbReference type="SUPFAM" id="SSF57997">
    <property type="entry name" value="Tropomyosin"/>
    <property type="match status" value="1"/>
</dbReference>
<keyword evidence="6" id="KW-0227">DNA damage</keyword>
<name>A0A1E3PEY4_9ASCO</name>
<accession>A0A1E3PEY4</accession>
<dbReference type="GO" id="GO:0000724">
    <property type="term" value="P:double-strand break repair via homologous recombination"/>
    <property type="evidence" value="ECO:0007669"/>
    <property type="project" value="TreeGrafter"/>
</dbReference>
<evidence type="ECO:0000256" key="5">
    <source>
        <dbReference type="ARBA" id="ARBA00022741"/>
    </source>
</evidence>
<comment type="similarity">
    <text evidence="3">Belongs to the SMC family. SMC6 subfamily.</text>
</comment>
<evidence type="ECO:0000313" key="15">
    <source>
        <dbReference type="EMBL" id="ODQ63951.1"/>
    </source>
</evidence>
<evidence type="ECO:0000256" key="7">
    <source>
        <dbReference type="ARBA" id="ARBA00022840"/>
    </source>
</evidence>
<keyword evidence="4" id="KW-0158">Chromosome</keyword>
<feature type="coiled-coil region" evidence="12">
    <location>
        <begin position="406"/>
        <end position="478"/>
    </location>
</feature>
<keyword evidence="7" id="KW-0067">ATP-binding</keyword>
<keyword evidence="9" id="KW-0233">DNA recombination</keyword>
<evidence type="ECO:0000256" key="6">
    <source>
        <dbReference type="ARBA" id="ARBA00022763"/>
    </source>
</evidence>
<dbReference type="GO" id="GO:0035861">
    <property type="term" value="C:site of double-strand break"/>
    <property type="evidence" value="ECO:0007669"/>
    <property type="project" value="TreeGrafter"/>
</dbReference>
<evidence type="ECO:0000313" key="16">
    <source>
        <dbReference type="Proteomes" id="UP000095009"/>
    </source>
</evidence>
<dbReference type="GO" id="GO:0030915">
    <property type="term" value="C:Smc5-Smc6 complex"/>
    <property type="evidence" value="ECO:0007669"/>
    <property type="project" value="TreeGrafter"/>
</dbReference>
<evidence type="ECO:0000259" key="14">
    <source>
        <dbReference type="Pfam" id="PF02463"/>
    </source>
</evidence>
<reference evidence="15 16" key="1">
    <citation type="journal article" date="2016" name="Proc. Natl. Acad. Sci. U.S.A.">
        <title>Comparative genomics of biotechnologically important yeasts.</title>
        <authorList>
            <person name="Riley R."/>
            <person name="Haridas S."/>
            <person name="Wolfe K.H."/>
            <person name="Lopes M.R."/>
            <person name="Hittinger C.T."/>
            <person name="Goeker M."/>
            <person name="Salamov A.A."/>
            <person name="Wisecaver J.H."/>
            <person name="Long T.M."/>
            <person name="Calvey C.H."/>
            <person name="Aerts A.L."/>
            <person name="Barry K.W."/>
            <person name="Choi C."/>
            <person name="Clum A."/>
            <person name="Coughlan A.Y."/>
            <person name="Deshpande S."/>
            <person name="Douglass A.P."/>
            <person name="Hanson S.J."/>
            <person name="Klenk H.-P."/>
            <person name="LaButti K.M."/>
            <person name="Lapidus A."/>
            <person name="Lindquist E.A."/>
            <person name="Lipzen A.M."/>
            <person name="Meier-Kolthoff J.P."/>
            <person name="Ohm R.A."/>
            <person name="Otillar R.P."/>
            <person name="Pangilinan J.L."/>
            <person name="Peng Y."/>
            <person name="Rokas A."/>
            <person name="Rosa C.A."/>
            <person name="Scheuner C."/>
            <person name="Sibirny A.A."/>
            <person name="Slot J.C."/>
            <person name="Stielow J.B."/>
            <person name="Sun H."/>
            <person name="Kurtzman C.P."/>
            <person name="Blackwell M."/>
            <person name="Grigoriev I.V."/>
            <person name="Jeffries T.W."/>
        </authorList>
    </citation>
    <scope>NUCLEOTIDE SEQUENCE [LARGE SCALE GENOMIC DNA]</scope>
    <source>
        <strain evidence="15 16">DSM 6958</strain>
    </source>
</reference>
<dbReference type="Gene3D" id="3.40.50.300">
    <property type="entry name" value="P-loop containing nucleotide triphosphate hydrolases"/>
    <property type="match status" value="2"/>
</dbReference>
<dbReference type="GO" id="GO:0005634">
    <property type="term" value="C:nucleus"/>
    <property type="evidence" value="ECO:0007669"/>
    <property type="project" value="UniProtKB-SubCell"/>
</dbReference>
<keyword evidence="10" id="KW-0234">DNA repair</keyword>
<keyword evidence="5" id="KW-0547">Nucleotide-binding</keyword>
<feature type="coiled-coil region" evidence="12">
    <location>
        <begin position="713"/>
        <end position="740"/>
    </location>
</feature>
<keyword evidence="11" id="KW-0539">Nucleus</keyword>